<dbReference type="Gene3D" id="1.25.40.20">
    <property type="entry name" value="Ankyrin repeat-containing domain"/>
    <property type="match status" value="1"/>
</dbReference>
<name>A0A402ATW3_9CHLR</name>
<accession>A0A402ATW3</accession>
<evidence type="ECO:0008006" key="3">
    <source>
        <dbReference type="Google" id="ProtNLM"/>
    </source>
</evidence>
<protein>
    <recommendedName>
        <fullName evidence="3">Ankyrin repeat domain-containing protein</fullName>
    </recommendedName>
</protein>
<proteinExistence type="predicted"/>
<dbReference type="InterPro" id="IPR036770">
    <property type="entry name" value="Ankyrin_rpt-contain_sf"/>
</dbReference>
<dbReference type="Proteomes" id="UP000287188">
    <property type="component" value="Unassembled WGS sequence"/>
</dbReference>
<dbReference type="RefSeq" id="WP_126555486.1">
    <property type="nucleotide sequence ID" value="NZ_BIFS01000002.1"/>
</dbReference>
<comment type="caution">
    <text evidence="1">The sequence shown here is derived from an EMBL/GenBank/DDBJ whole genome shotgun (WGS) entry which is preliminary data.</text>
</comment>
<evidence type="ECO:0000313" key="1">
    <source>
        <dbReference type="EMBL" id="GCE22537.1"/>
    </source>
</evidence>
<keyword evidence="2" id="KW-1185">Reference proteome</keyword>
<dbReference type="OrthoDB" id="384737at2"/>
<dbReference type="AlphaFoldDB" id="A0A402ATW3"/>
<gene>
    <name evidence="1" type="ORF">KDK_63370</name>
</gene>
<organism evidence="1 2">
    <name type="scientific">Dictyobacter kobayashii</name>
    <dbReference type="NCBI Taxonomy" id="2014872"/>
    <lineage>
        <taxon>Bacteria</taxon>
        <taxon>Bacillati</taxon>
        <taxon>Chloroflexota</taxon>
        <taxon>Ktedonobacteria</taxon>
        <taxon>Ktedonobacterales</taxon>
        <taxon>Dictyobacteraceae</taxon>
        <taxon>Dictyobacter</taxon>
    </lineage>
</organism>
<evidence type="ECO:0000313" key="2">
    <source>
        <dbReference type="Proteomes" id="UP000287188"/>
    </source>
</evidence>
<sequence>MEKREALDPNLVSDFVGNAHGDLNRVKELLAQEPALLNAAWDWGGGDWETGLGAASHMGRKDIALFLIENGARTDIFSAAMLGQLDTVQSILTAYPHLLHSKGPHGISLITHAQAGGEEASAVLHYLETLS</sequence>
<dbReference type="EMBL" id="BIFS01000002">
    <property type="protein sequence ID" value="GCE22537.1"/>
    <property type="molecule type" value="Genomic_DNA"/>
</dbReference>
<dbReference type="SUPFAM" id="SSF48403">
    <property type="entry name" value="Ankyrin repeat"/>
    <property type="match status" value="1"/>
</dbReference>
<reference evidence="2" key="1">
    <citation type="submission" date="2018-12" db="EMBL/GenBank/DDBJ databases">
        <title>Tengunoibacter tsumagoiensis gen. nov., sp. nov., Dictyobacter kobayashii sp. nov., D. alpinus sp. nov., and D. joshuensis sp. nov. and description of Dictyobacteraceae fam. nov. within the order Ktedonobacterales isolated from Tengu-no-mugimeshi.</title>
        <authorList>
            <person name="Wang C.M."/>
            <person name="Zheng Y."/>
            <person name="Sakai Y."/>
            <person name="Toyoda A."/>
            <person name="Minakuchi Y."/>
            <person name="Abe K."/>
            <person name="Yokota A."/>
            <person name="Yabe S."/>
        </authorList>
    </citation>
    <scope>NUCLEOTIDE SEQUENCE [LARGE SCALE GENOMIC DNA]</scope>
    <source>
        <strain evidence="2">Uno11</strain>
    </source>
</reference>